<dbReference type="Proteomes" id="UP000600365">
    <property type="component" value="Unassembled WGS sequence"/>
</dbReference>
<dbReference type="SUPFAM" id="SSF160719">
    <property type="entry name" value="gpW/gp25-like"/>
    <property type="match status" value="1"/>
</dbReference>
<proteinExistence type="predicted"/>
<comment type="caution">
    <text evidence="2">The sequence shown here is derived from an EMBL/GenBank/DDBJ whole genome shotgun (WGS) entry which is preliminary data.</text>
</comment>
<gene>
    <name evidence="2" type="ORF">GCM10011579_094060</name>
</gene>
<sequence length="140" mass="15400">MGTPYPDPARAFLGTGWAFPPRVEPDGRIAEAVYEEDVRQAIVIILGTDPGERVMRPRFGAGLSTFVFEPMTAALTARIAEQVRNALTDWEPRIDVVSVEVMAQERAAGTLLIDVSYRVRATNTLRNLVYPFYLGEGAGT</sequence>
<dbReference type="Pfam" id="PF04965">
    <property type="entry name" value="GPW_gp25"/>
    <property type="match status" value="1"/>
</dbReference>
<evidence type="ECO:0000259" key="1">
    <source>
        <dbReference type="Pfam" id="PF04965"/>
    </source>
</evidence>
<dbReference type="InterPro" id="IPR007048">
    <property type="entry name" value="IraD/Gp25-like"/>
</dbReference>
<organism evidence="2 3">
    <name type="scientific">Streptomyces albiflavescens</name>
    <dbReference type="NCBI Taxonomy" id="1623582"/>
    <lineage>
        <taxon>Bacteria</taxon>
        <taxon>Bacillati</taxon>
        <taxon>Actinomycetota</taxon>
        <taxon>Actinomycetes</taxon>
        <taxon>Kitasatosporales</taxon>
        <taxon>Streptomycetaceae</taxon>
        <taxon>Streptomyces</taxon>
    </lineage>
</organism>
<keyword evidence="3" id="KW-1185">Reference proteome</keyword>
<dbReference type="AlphaFoldDB" id="A0A917YFC1"/>
<protein>
    <submittedName>
        <fullName evidence="2">Baseplate protein</fullName>
    </submittedName>
</protein>
<reference evidence="2 3" key="1">
    <citation type="journal article" date="2014" name="Int. J. Syst. Evol. Microbiol.">
        <title>Complete genome sequence of Corynebacterium casei LMG S-19264T (=DSM 44701T), isolated from a smear-ripened cheese.</title>
        <authorList>
            <consortium name="US DOE Joint Genome Institute (JGI-PGF)"/>
            <person name="Walter F."/>
            <person name="Albersmeier A."/>
            <person name="Kalinowski J."/>
            <person name="Ruckert C."/>
        </authorList>
    </citation>
    <scope>NUCLEOTIDE SEQUENCE [LARGE SCALE GENOMIC DNA]</scope>
    <source>
        <strain evidence="2 3">CGMCC 4.7111</strain>
    </source>
</reference>
<dbReference type="Gene3D" id="3.10.450.40">
    <property type="match status" value="1"/>
</dbReference>
<dbReference type="EMBL" id="BMMM01000030">
    <property type="protein sequence ID" value="GGN94504.1"/>
    <property type="molecule type" value="Genomic_DNA"/>
</dbReference>
<dbReference type="RefSeq" id="WP_189192310.1">
    <property type="nucleotide sequence ID" value="NZ_BMMM01000030.1"/>
</dbReference>
<evidence type="ECO:0000313" key="3">
    <source>
        <dbReference type="Proteomes" id="UP000600365"/>
    </source>
</evidence>
<evidence type="ECO:0000313" key="2">
    <source>
        <dbReference type="EMBL" id="GGN94504.1"/>
    </source>
</evidence>
<feature type="domain" description="IraD/Gp25-like" evidence="1">
    <location>
        <begin position="34"/>
        <end position="123"/>
    </location>
</feature>
<name>A0A917YFC1_9ACTN</name>
<accession>A0A917YFC1</accession>